<evidence type="ECO:0000259" key="4">
    <source>
        <dbReference type="Pfam" id="PF13511"/>
    </source>
</evidence>
<dbReference type="InterPro" id="IPR036249">
    <property type="entry name" value="Thioredoxin-like_sf"/>
</dbReference>
<evidence type="ECO:0000256" key="2">
    <source>
        <dbReference type="SAM" id="SignalP"/>
    </source>
</evidence>
<feature type="compositionally biased region" description="Polar residues" evidence="1">
    <location>
        <begin position="56"/>
        <end position="65"/>
    </location>
</feature>
<dbReference type="PANTHER" id="PTHR34386">
    <property type="entry name" value="GLUTAREDOXIN"/>
    <property type="match status" value="1"/>
</dbReference>
<dbReference type="Pfam" id="PF13511">
    <property type="entry name" value="DUF4124"/>
    <property type="match status" value="1"/>
</dbReference>
<keyword evidence="6" id="KW-1185">Reference proteome</keyword>
<evidence type="ECO:0000313" key="5">
    <source>
        <dbReference type="EMBL" id="MBT1070237.1"/>
    </source>
</evidence>
<dbReference type="Pfam" id="PF00462">
    <property type="entry name" value="Glutaredoxin"/>
    <property type="match status" value="1"/>
</dbReference>
<dbReference type="InterPro" id="IPR051548">
    <property type="entry name" value="Grx-like_ET"/>
</dbReference>
<dbReference type="Proteomes" id="UP000784128">
    <property type="component" value="Unassembled WGS sequence"/>
</dbReference>
<dbReference type="CDD" id="cd02976">
    <property type="entry name" value="NrdH"/>
    <property type="match status" value="1"/>
</dbReference>
<dbReference type="PANTHER" id="PTHR34386:SF1">
    <property type="entry name" value="GLUTAREDOXIN-LIKE PROTEIN NRDH"/>
    <property type="match status" value="1"/>
</dbReference>
<feature type="domain" description="DUF4124" evidence="4">
    <location>
        <begin position="11"/>
        <end position="66"/>
    </location>
</feature>
<dbReference type="RefSeq" id="WP_214295949.1">
    <property type="nucleotide sequence ID" value="NZ_JAHDYS010000001.1"/>
</dbReference>
<name>A0ABS5U3J7_9BACT</name>
<feature type="signal peptide" evidence="2">
    <location>
        <begin position="1"/>
        <end position="20"/>
    </location>
</feature>
<evidence type="ECO:0000313" key="6">
    <source>
        <dbReference type="Proteomes" id="UP000784128"/>
    </source>
</evidence>
<feature type="domain" description="Glutaredoxin" evidence="3">
    <location>
        <begin position="96"/>
        <end position="150"/>
    </location>
</feature>
<dbReference type="SUPFAM" id="SSF52833">
    <property type="entry name" value="Thioredoxin-like"/>
    <property type="match status" value="1"/>
</dbReference>
<feature type="region of interest" description="Disordered" evidence="1">
    <location>
        <begin position="55"/>
        <end position="88"/>
    </location>
</feature>
<comment type="caution">
    <text evidence="5">The sequence shown here is derived from an EMBL/GenBank/DDBJ whole genome shotgun (WGS) entry which is preliminary data.</text>
</comment>
<dbReference type="Gene3D" id="3.40.30.10">
    <property type="entry name" value="Glutaredoxin"/>
    <property type="match status" value="1"/>
</dbReference>
<proteinExistence type="predicted"/>
<evidence type="ECO:0000256" key="1">
    <source>
        <dbReference type="SAM" id="MobiDB-lite"/>
    </source>
</evidence>
<evidence type="ECO:0000259" key="3">
    <source>
        <dbReference type="Pfam" id="PF00462"/>
    </source>
</evidence>
<reference evidence="5 6" key="1">
    <citation type="submission" date="2021-05" db="EMBL/GenBank/DDBJ databases">
        <title>The draft genome of Geobacter chapellei DSM 13688.</title>
        <authorList>
            <person name="Xu Z."/>
            <person name="Masuda Y."/>
            <person name="Itoh H."/>
            <person name="Senoo K."/>
        </authorList>
    </citation>
    <scope>NUCLEOTIDE SEQUENCE [LARGE SCALE GENOMIC DNA]</scope>
    <source>
        <strain evidence="5 6">DSM 13688</strain>
    </source>
</reference>
<dbReference type="InterPro" id="IPR025392">
    <property type="entry name" value="DUF4124"/>
</dbReference>
<accession>A0ABS5U3J7</accession>
<sequence>MVRSLCTITILLLTFSTAIAEMYQWVDEKGVVTFSDTPPPVSKKSRKAAKVKIYNDSDSTPTPARQTEPAARTVKMADAPAQPPTTAKKERFSGTVEIYVTEWCGYCKQAQRYMKNNGISYVAYDIEKDSAANKRHKELGGRGVPLIIIGPNKMSGFSSETLEYYLNNTR</sequence>
<gene>
    <name evidence="5" type="ORF">KJB30_00385</name>
</gene>
<dbReference type="InterPro" id="IPR002109">
    <property type="entry name" value="Glutaredoxin"/>
</dbReference>
<protein>
    <submittedName>
        <fullName evidence="5">DUF4124 domain-containing protein</fullName>
    </submittedName>
</protein>
<dbReference type="EMBL" id="JAHDYS010000001">
    <property type="protein sequence ID" value="MBT1070237.1"/>
    <property type="molecule type" value="Genomic_DNA"/>
</dbReference>
<dbReference type="PROSITE" id="PS51354">
    <property type="entry name" value="GLUTAREDOXIN_2"/>
    <property type="match status" value="1"/>
</dbReference>
<feature type="chain" id="PRO_5046150433" evidence="2">
    <location>
        <begin position="21"/>
        <end position="170"/>
    </location>
</feature>
<organism evidence="5 6">
    <name type="scientific">Pelotalea chapellei</name>
    <dbReference type="NCBI Taxonomy" id="44671"/>
    <lineage>
        <taxon>Bacteria</taxon>
        <taxon>Pseudomonadati</taxon>
        <taxon>Thermodesulfobacteriota</taxon>
        <taxon>Desulfuromonadia</taxon>
        <taxon>Geobacterales</taxon>
        <taxon>Geobacteraceae</taxon>
        <taxon>Pelotalea</taxon>
    </lineage>
</organism>
<keyword evidence="2" id="KW-0732">Signal</keyword>